<evidence type="ECO:0008006" key="4">
    <source>
        <dbReference type="Google" id="ProtNLM"/>
    </source>
</evidence>
<feature type="region of interest" description="Disordered" evidence="1">
    <location>
        <begin position="226"/>
        <end position="273"/>
    </location>
</feature>
<evidence type="ECO:0000313" key="2">
    <source>
        <dbReference type="EMBL" id="KAJ4842367.1"/>
    </source>
</evidence>
<evidence type="ECO:0000256" key="1">
    <source>
        <dbReference type="SAM" id="MobiDB-lite"/>
    </source>
</evidence>
<dbReference type="InterPro" id="IPR040256">
    <property type="entry name" value="At4g02000-like"/>
</dbReference>
<dbReference type="Proteomes" id="UP001141552">
    <property type="component" value="Unassembled WGS sequence"/>
</dbReference>
<accession>A0A9Q0G361</accession>
<reference evidence="2" key="1">
    <citation type="submission" date="2022-02" db="EMBL/GenBank/DDBJ databases">
        <authorList>
            <person name="Henning P.M."/>
            <person name="McCubbin A.G."/>
            <person name="Shore J.S."/>
        </authorList>
    </citation>
    <scope>NUCLEOTIDE SEQUENCE</scope>
    <source>
        <strain evidence="2">F60SS</strain>
        <tissue evidence="2">Leaves</tissue>
    </source>
</reference>
<organism evidence="2 3">
    <name type="scientific">Turnera subulata</name>
    <dbReference type="NCBI Taxonomy" id="218843"/>
    <lineage>
        <taxon>Eukaryota</taxon>
        <taxon>Viridiplantae</taxon>
        <taxon>Streptophyta</taxon>
        <taxon>Embryophyta</taxon>
        <taxon>Tracheophyta</taxon>
        <taxon>Spermatophyta</taxon>
        <taxon>Magnoliopsida</taxon>
        <taxon>eudicotyledons</taxon>
        <taxon>Gunneridae</taxon>
        <taxon>Pentapetalae</taxon>
        <taxon>rosids</taxon>
        <taxon>fabids</taxon>
        <taxon>Malpighiales</taxon>
        <taxon>Passifloraceae</taxon>
        <taxon>Turnera</taxon>
    </lineage>
</organism>
<protein>
    <recommendedName>
        <fullName evidence="4">DUF4283 domain-containing protein</fullName>
    </recommendedName>
</protein>
<dbReference type="OrthoDB" id="1836121at2759"/>
<reference evidence="2" key="2">
    <citation type="journal article" date="2023" name="Plants (Basel)">
        <title>Annotation of the Turnera subulata (Passifloraceae) Draft Genome Reveals the S-Locus Evolved after the Divergence of Turneroideae from Passifloroideae in a Stepwise Manner.</title>
        <authorList>
            <person name="Henning P.M."/>
            <person name="Roalson E.H."/>
            <person name="Mir W."/>
            <person name="McCubbin A.G."/>
            <person name="Shore J.S."/>
        </authorList>
    </citation>
    <scope>NUCLEOTIDE SEQUENCE</scope>
    <source>
        <strain evidence="2">F60SS</strain>
    </source>
</reference>
<comment type="caution">
    <text evidence="2">The sequence shown here is derived from an EMBL/GenBank/DDBJ whole genome shotgun (WGS) entry which is preliminary data.</text>
</comment>
<dbReference type="PANTHER" id="PTHR31286:SF153">
    <property type="entry name" value="DUF4283 DOMAIN PROTEIN"/>
    <property type="match status" value="1"/>
</dbReference>
<proteinExistence type="predicted"/>
<keyword evidence="3" id="KW-1185">Reference proteome</keyword>
<evidence type="ECO:0000313" key="3">
    <source>
        <dbReference type="Proteomes" id="UP001141552"/>
    </source>
</evidence>
<sequence>MESGGAETTTETGVGVVRGALDLEMDDEVLVLDDEPLDGLEVEQINRNLFLFKFFSKRDRVAVLNNDKPWFFEKQLVVLRAITGDEVLSQVELKETPVWVQIIDIPLNHRTARNMTNIANRAGRFLCFDEKGEKGWGKFVWAQINLDVKKPLRKSLTIQKGQGHVLKECELWSEDSDEEEKTSFGEWLRASPRKPFSAKLVASSKLQTPGNPGTILIPKKLLLSADSSSADRGQDNKTDFSKPSKAANQASPSSLWVQCYPPVSKQGGKQHKP</sequence>
<gene>
    <name evidence="2" type="ORF">Tsubulata_015724</name>
</gene>
<dbReference type="EMBL" id="JAKUCV010002505">
    <property type="protein sequence ID" value="KAJ4842367.1"/>
    <property type="molecule type" value="Genomic_DNA"/>
</dbReference>
<name>A0A9Q0G361_9ROSI</name>
<feature type="compositionally biased region" description="Basic and acidic residues" evidence="1">
    <location>
        <begin position="232"/>
        <end position="242"/>
    </location>
</feature>
<dbReference type="PANTHER" id="PTHR31286">
    <property type="entry name" value="GLYCINE-RICH CELL WALL STRUCTURAL PROTEIN 1.8-LIKE"/>
    <property type="match status" value="1"/>
</dbReference>
<dbReference type="AlphaFoldDB" id="A0A9Q0G361"/>
<feature type="compositionally biased region" description="Polar residues" evidence="1">
    <location>
        <begin position="246"/>
        <end position="256"/>
    </location>
</feature>